<proteinExistence type="predicted"/>
<dbReference type="Pfam" id="PF07362">
    <property type="entry name" value="CcdA"/>
    <property type="match status" value="1"/>
</dbReference>
<dbReference type="OrthoDB" id="8687660at2"/>
<dbReference type="RefSeq" id="WP_107140503.1">
    <property type="nucleotide sequence ID" value="NZ_CP028324.1"/>
</dbReference>
<dbReference type="Proteomes" id="UP000240505">
    <property type="component" value="Chromosome"/>
</dbReference>
<keyword evidence="1" id="KW-1277">Toxin-antitoxin system</keyword>
<dbReference type="EMBL" id="CP028324">
    <property type="protein sequence ID" value="AVR95152.1"/>
    <property type="molecule type" value="Genomic_DNA"/>
</dbReference>
<gene>
    <name evidence="2" type="ORF">C9I28_05005</name>
</gene>
<evidence type="ECO:0000256" key="1">
    <source>
        <dbReference type="ARBA" id="ARBA00022649"/>
    </source>
</evidence>
<name>A0A2R4C6G7_9BURK</name>
<dbReference type="KEGG" id="masz:C9I28_05005"/>
<keyword evidence="3" id="KW-1185">Reference proteome</keyword>
<evidence type="ECO:0000313" key="3">
    <source>
        <dbReference type="Proteomes" id="UP000240505"/>
    </source>
</evidence>
<evidence type="ECO:0000313" key="2">
    <source>
        <dbReference type="EMBL" id="AVR95152.1"/>
    </source>
</evidence>
<dbReference type="AlphaFoldDB" id="A0A2R4C6G7"/>
<protein>
    <submittedName>
        <fullName evidence="2">Post-segregation antitoxin CcdA</fullName>
    </submittedName>
</protein>
<sequence length="86" mass="9769">MSNPYLVPVAPKPPAKKATNITLATDVYLEAKDFGVNISQVCEQSLREHIQVLKEQQWNARHAQFLAQYNQTVEAEGVALQEWRAF</sequence>
<reference evidence="2 3" key="1">
    <citation type="submission" date="2018-03" db="EMBL/GenBank/DDBJ databases">
        <title>Massilia armeniaca sp. nov., isolated from desert soil.</title>
        <authorList>
            <person name="Huang H."/>
            <person name="Ren M."/>
        </authorList>
    </citation>
    <scope>NUCLEOTIDE SEQUENCE [LARGE SCALE GENOMIC DNA]</scope>
    <source>
        <strain evidence="2 3">ZMN-3</strain>
    </source>
</reference>
<dbReference type="InterPro" id="IPR009956">
    <property type="entry name" value="Post-segregation_anti-tox_CcdA"/>
</dbReference>
<accession>A0A2R4C6G7</accession>
<organism evidence="2 3">
    <name type="scientific">Pseudoduganella armeniaca</name>
    <dbReference type="NCBI Taxonomy" id="2072590"/>
    <lineage>
        <taxon>Bacteria</taxon>
        <taxon>Pseudomonadati</taxon>
        <taxon>Pseudomonadota</taxon>
        <taxon>Betaproteobacteria</taxon>
        <taxon>Burkholderiales</taxon>
        <taxon>Oxalobacteraceae</taxon>
        <taxon>Telluria group</taxon>
        <taxon>Pseudoduganella</taxon>
    </lineage>
</organism>